<comment type="caution">
    <text evidence="9">Lacks conserved residue(s) required for the propagation of feature annotation.</text>
</comment>
<feature type="transmembrane region" description="Helical" evidence="9">
    <location>
        <begin position="302"/>
        <end position="324"/>
    </location>
</feature>
<dbReference type="Pfam" id="PF02949">
    <property type="entry name" value="7tm_6"/>
    <property type="match status" value="1"/>
</dbReference>
<dbReference type="PANTHER" id="PTHR21137:SF44">
    <property type="entry name" value="ODORANT RECEPTOR 13A-RELATED"/>
    <property type="match status" value="1"/>
</dbReference>
<organism evidence="10 11">
    <name type="scientific">Loxostege sticticalis</name>
    <name type="common">Beet webworm moth</name>
    <dbReference type="NCBI Taxonomy" id="481309"/>
    <lineage>
        <taxon>Eukaryota</taxon>
        <taxon>Metazoa</taxon>
        <taxon>Ecdysozoa</taxon>
        <taxon>Arthropoda</taxon>
        <taxon>Hexapoda</taxon>
        <taxon>Insecta</taxon>
        <taxon>Pterygota</taxon>
        <taxon>Neoptera</taxon>
        <taxon>Endopterygota</taxon>
        <taxon>Lepidoptera</taxon>
        <taxon>Glossata</taxon>
        <taxon>Ditrysia</taxon>
        <taxon>Pyraloidea</taxon>
        <taxon>Crambidae</taxon>
        <taxon>Pyraustinae</taxon>
        <taxon>Loxostege</taxon>
    </lineage>
</organism>
<accession>A0ABR3H6U5</accession>
<evidence type="ECO:0000256" key="8">
    <source>
        <dbReference type="ARBA" id="ARBA00023224"/>
    </source>
</evidence>
<feature type="transmembrane region" description="Helical" evidence="9">
    <location>
        <begin position="70"/>
        <end position="91"/>
    </location>
</feature>
<keyword evidence="4 9" id="KW-0552">Olfaction</keyword>
<feature type="transmembrane region" description="Helical" evidence="9">
    <location>
        <begin position="37"/>
        <end position="58"/>
    </location>
</feature>
<sequence length="403" mass="46525">MPEELLFDKSLHNITFIFRLTGLNIENKKRNYKQNCIFLFNLLWHETDVICALLWAIYGIFSGESFTEVTHIMPCVIFGILADVKAICLLIKEDKVYILINNLRDSETKSKDFVNIERNSLIQPDFKRLNNIIKALNIINSLMFVVFDGFPLLFIALKYLTTGQLELLLPFLDVYPFDSFDPRYWPFVYIHQFWSACIALLNVCAIDYFFFTCCTHIRIQFKLLQHQFQEIIANRSISAVVSMNQMSIRAQFKDLIKWHQNIISCANMLEEIYSESTLFNFLASSLMICLTGFNVTTVDDNAIVVTFIIFLSMSMMQVYFLCFFGDLLMCSSAAVADAVYNSRFYLGDVVMGKIVLLVQTRAQKPCKLTAAGFADVNLKAYMRILSTSWSYFALLQTIYSSRC</sequence>
<keyword evidence="8 9" id="KW-0807">Transducer</keyword>
<comment type="subcellular location">
    <subcellularLocation>
        <location evidence="9">Cell membrane</location>
        <topology evidence="9">Multi-pass membrane protein</topology>
    </subcellularLocation>
    <subcellularLocation>
        <location evidence="1">Membrane</location>
        <topology evidence="1">Multi-pass membrane protein</topology>
    </subcellularLocation>
</comment>
<dbReference type="InterPro" id="IPR004117">
    <property type="entry name" value="7tm6_olfct_rcpt"/>
</dbReference>
<keyword evidence="6 9" id="KW-0472">Membrane</keyword>
<evidence type="ECO:0000313" key="11">
    <source>
        <dbReference type="Proteomes" id="UP001549920"/>
    </source>
</evidence>
<comment type="similarity">
    <text evidence="9">Belongs to the insect chemoreceptor superfamily. Heteromeric odorant receptor channel (TC 1.A.69) family.</text>
</comment>
<keyword evidence="7 9" id="KW-0675">Receptor</keyword>
<evidence type="ECO:0000256" key="3">
    <source>
        <dbReference type="ARBA" id="ARBA00022692"/>
    </source>
</evidence>
<feature type="transmembrane region" description="Helical" evidence="9">
    <location>
        <begin position="135"/>
        <end position="160"/>
    </location>
</feature>
<reference evidence="10 11" key="1">
    <citation type="submission" date="2024-06" db="EMBL/GenBank/DDBJ databases">
        <title>A chromosome-level genome assembly of beet webworm, Loxostege sticticalis.</title>
        <authorList>
            <person name="Zhang Y."/>
        </authorList>
    </citation>
    <scope>NUCLEOTIDE SEQUENCE [LARGE SCALE GENOMIC DNA]</scope>
    <source>
        <strain evidence="10">AQ026</strain>
        <tissue evidence="10">Whole body</tissue>
    </source>
</reference>
<keyword evidence="2 9" id="KW-0716">Sensory transduction</keyword>
<evidence type="ECO:0000256" key="9">
    <source>
        <dbReference type="RuleBase" id="RU351113"/>
    </source>
</evidence>
<proteinExistence type="inferred from homology"/>
<comment type="caution">
    <text evidence="10">The sequence shown here is derived from an EMBL/GenBank/DDBJ whole genome shotgun (WGS) entry which is preliminary data.</text>
</comment>
<evidence type="ECO:0000313" key="10">
    <source>
        <dbReference type="EMBL" id="KAL0860525.1"/>
    </source>
</evidence>
<evidence type="ECO:0000256" key="1">
    <source>
        <dbReference type="ARBA" id="ARBA00004141"/>
    </source>
</evidence>
<protein>
    <recommendedName>
        <fullName evidence="9">Odorant receptor</fullName>
    </recommendedName>
</protein>
<evidence type="ECO:0000256" key="7">
    <source>
        <dbReference type="ARBA" id="ARBA00023170"/>
    </source>
</evidence>
<keyword evidence="5 9" id="KW-1133">Transmembrane helix</keyword>
<evidence type="ECO:0000256" key="5">
    <source>
        <dbReference type="ARBA" id="ARBA00022989"/>
    </source>
</evidence>
<name>A0ABR3H6U5_LOXSC</name>
<evidence type="ECO:0000256" key="4">
    <source>
        <dbReference type="ARBA" id="ARBA00022725"/>
    </source>
</evidence>
<keyword evidence="3 9" id="KW-0812">Transmembrane</keyword>
<evidence type="ECO:0000256" key="2">
    <source>
        <dbReference type="ARBA" id="ARBA00022606"/>
    </source>
</evidence>
<evidence type="ECO:0000256" key="6">
    <source>
        <dbReference type="ARBA" id="ARBA00023136"/>
    </source>
</evidence>
<gene>
    <name evidence="10" type="ORF">ABMA27_009898</name>
</gene>
<dbReference type="PANTHER" id="PTHR21137">
    <property type="entry name" value="ODORANT RECEPTOR"/>
    <property type="match status" value="1"/>
</dbReference>
<feature type="transmembrane region" description="Helical" evidence="9">
    <location>
        <begin position="278"/>
        <end position="296"/>
    </location>
</feature>
<feature type="transmembrane region" description="Helical" evidence="9">
    <location>
        <begin position="189"/>
        <end position="211"/>
    </location>
</feature>
<keyword evidence="11" id="KW-1185">Reference proteome</keyword>
<dbReference type="Proteomes" id="UP001549920">
    <property type="component" value="Unassembled WGS sequence"/>
</dbReference>
<dbReference type="EMBL" id="JBEUOH010000025">
    <property type="protein sequence ID" value="KAL0860525.1"/>
    <property type="molecule type" value="Genomic_DNA"/>
</dbReference>